<protein>
    <recommendedName>
        <fullName evidence="2">VTT domain-containing protein</fullName>
    </recommendedName>
</protein>
<comment type="caution">
    <text evidence="3">The sequence shown here is derived from an EMBL/GenBank/DDBJ whole genome shotgun (WGS) entry which is preliminary data.</text>
</comment>
<proteinExistence type="predicted"/>
<feature type="domain" description="VTT" evidence="2">
    <location>
        <begin position="33"/>
        <end position="136"/>
    </location>
</feature>
<evidence type="ECO:0000259" key="2">
    <source>
        <dbReference type="Pfam" id="PF09335"/>
    </source>
</evidence>
<accession>A0A1E7Q508</accession>
<keyword evidence="1" id="KW-0472">Membrane</keyword>
<dbReference type="Pfam" id="PF09335">
    <property type="entry name" value="VTT_dom"/>
    <property type="match status" value="1"/>
</dbReference>
<dbReference type="Proteomes" id="UP000242258">
    <property type="component" value="Unassembled WGS sequence"/>
</dbReference>
<feature type="transmembrane region" description="Helical" evidence="1">
    <location>
        <begin position="116"/>
        <end position="139"/>
    </location>
</feature>
<evidence type="ECO:0000313" key="4">
    <source>
        <dbReference type="Proteomes" id="UP000242258"/>
    </source>
</evidence>
<name>A0A1E7Q508_9GAMM</name>
<dbReference type="EMBL" id="MKEK01000001">
    <property type="protein sequence ID" value="OEY69237.1"/>
    <property type="molecule type" value="Genomic_DNA"/>
</dbReference>
<dbReference type="GO" id="GO:0005886">
    <property type="term" value="C:plasma membrane"/>
    <property type="evidence" value="ECO:0007669"/>
    <property type="project" value="UniProtKB-ARBA"/>
</dbReference>
<keyword evidence="1" id="KW-1133">Transmembrane helix</keyword>
<evidence type="ECO:0000313" key="3">
    <source>
        <dbReference type="EMBL" id="OEY69237.1"/>
    </source>
</evidence>
<dbReference type="OrthoDB" id="9814483at2"/>
<dbReference type="PANTHER" id="PTHR42709">
    <property type="entry name" value="ALKALINE PHOSPHATASE LIKE PROTEIN"/>
    <property type="match status" value="1"/>
</dbReference>
<dbReference type="InterPro" id="IPR051311">
    <property type="entry name" value="DedA_domain"/>
</dbReference>
<reference evidence="4" key="1">
    <citation type="submission" date="2016-09" db="EMBL/GenBank/DDBJ databases">
        <authorList>
            <person name="Wan X."/>
            <person name="Hou S."/>
        </authorList>
    </citation>
    <scope>NUCLEOTIDE SEQUENCE [LARGE SCALE GENOMIC DNA]</scope>
    <source>
        <strain evidence="4">KH87</strain>
    </source>
</reference>
<gene>
    <name evidence="3" type="ORF">BI198_06365</name>
</gene>
<dbReference type="InterPro" id="IPR032816">
    <property type="entry name" value="VTT_dom"/>
</dbReference>
<evidence type="ECO:0000256" key="1">
    <source>
        <dbReference type="SAM" id="Phobius"/>
    </source>
</evidence>
<keyword evidence="4" id="KW-1185">Reference proteome</keyword>
<dbReference type="AlphaFoldDB" id="A0A1E7Q508"/>
<keyword evidence="1" id="KW-0812">Transmembrane</keyword>
<dbReference type="PANTHER" id="PTHR42709:SF4">
    <property type="entry name" value="INNER MEMBRANE PROTEIN YQAA"/>
    <property type="match status" value="1"/>
</dbReference>
<feature type="transmembrane region" description="Helical" evidence="1">
    <location>
        <begin position="86"/>
        <end position="110"/>
    </location>
</feature>
<sequence length="140" mass="15583">MMYLLLFASGFLAATLFPASSELLLLTLYNQGYQPVLLWVVASAGNTLGSCVNWWLGARLRLFSHKRWFPFSAKSLARAEQLFQRFGLLSLLFAWLPIIGDPLTLVAGVLRVRFSVFLALVFLGKAARYALLLSIVATLN</sequence>
<feature type="transmembrane region" description="Helical" evidence="1">
    <location>
        <begin position="37"/>
        <end position="57"/>
    </location>
</feature>
<organism evidence="3 4">
    <name type="scientific">Rheinheimera salexigens</name>
    <dbReference type="NCBI Taxonomy" id="1628148"/>
    <lineage>
        <taxon>Bacteria</taxon>
        <taxon>Pseudomonadati</taxon>
        <taxon>Pseudomonadota</taxon>
        <taxon>Gammaproteobacteria</taxon>
        <taxon>Chromatiales</taxon>
        <taxon>Chromatiaceae</taxon>
        <taxon>Rheinheimera</taxon>
    </lineage>
</organism>
<dbReference type="STRING" id="1628148.BI198_06365"/>